<reference evidence="1" key="1">
    <citation type="journal article" date="2020" name="mSystems">
        <title>Genome- and Community-Level Interaction Insights into Carbon Utilization and Element Cycling Functions of Hydrothermarchaeota in Hydrothermal Sediment.</title>
        <authorList>
            <person name="Zhou Z."/>
            <person name="Liu Y."/>
            <person name="Xu W."/>
            <person name="Pan J."/>
            <person name="Luo Z.H."/>
            <person name="Li M."/>
        </authorList>
    </citation>
    <scope>NUCLEOTIDE SEQUENCE [LARGE SCALE GENOMIC DNA]</scope>
    <source>
        <strain evidence="1">HyVt-389</strain>
    </source>
</reference>
<dbReference type="Proteomes" id="UP000885738">
    <property type="component" value="Unassembled WGS sequence"/>
</dbReference>
<proteinExistence type="predicted"/>
<evidence type="ECO:0008006" key="2">
    <source>
        <dbReference type="Google" id="ProtNLM"/>
    </source>
</evidence>
<sequence>MSTLLEKAFNEIKKLPETEQNIFAKWILEELEAERKWDKLFAESEDVLEKLAEEALKEFKEGKTEILDFNKL</sequence>
<dbReference type="EMBL" id="DRIH01000201">
    <property type="protein sequence ID" value="HEC68289.1"/>
    <property type="molecule type" value="Genomic_DNA"/>
</dbReference>
<evidence type="ECO:0000313" key="1">
    <source>
        <dbReference type="EMBL" id="HEC68289.1"/>
    </source>
</evidence>
<name>A0A7C1ZNS2_DESA2</name>
<gene>
    <name evidence="1" type="ORF">ENI35_05735</name>
</gene>
<accession>A0A7C1ZNS2</accession>
<dbReference type="AlphaFoldDB" id="A0A7C1ZNS2"/>
<organism evidence="1">
    <name type="scientific">Desulfofervidus auxilii</name>
    <dbReference type="NCBI Taxonomy" id="1621989"/>
    <lineage>
        <taxon>Bacteria</taxon>
        <taxon>Pseudomonadati</taxon>
        <taxon>Thermodesulfobacteriota</taxon>
        <taxon>Candidatus Desulfofervidia</taxon>
        <taxon>Candidatus Desulfofervidales</taxon>
        <taxon>Candidatus Desulfofervidaceae</taxon>
        <taxon>Candidatus Desulfofervidus</taxon>
    </lineage>
</organism>
<protein>
    <recommendedName>
        <fullName evidence="2">DUF2281 domain-containing protein</fullName>
    </recommendedName>
</protein>
<comment type="caution">
    <text evidence="1">The sequence shown here is derived from an EMBL/GenBank/DDBJ whole genome shotgun (WGS) entry which is preliminary data.</text>
</comment>